<dbReference type="PROSITE" id="PS50105">
    <property type="entry name" value="SAM_DOMAIN"/>
    <property type="match status" value="1"/>
</dbReference>
<accession>A0ABM0MMC7</accession>
<dbReference type="SUPFAM" id="SSF47769">
    <property type="entry name" value="SAM/Pointed domain"/>
    <property type="match status" value="1"/>
</dbReference>
<dbReference type="Pfam" id="PF07647">
    <property type="entry name" value="SAM_2"/>
    <property type="match status" value="1"/>
</dbReference>
<organism evidence="2 3">
    <name type="scientific">Saccoglossus kowalevskii</name>
    <name type="common">Acorn worm</name>
    <dbReference type="NCBI Taxonomy" id="10224"/>
    <lineage>
        <taxon>Eukaryota</taxon>
        <taxon>Metazoa</taxon>
        <taxon>Hemichordata</taxon>
        <taxon>Enteropneusta</taxon>
        <taxon>Harrimaniidae</taxon>
        <taxon>Saccoglossus</taxon>
    </lineage>
</organism>
<keyword evidence="2" id="KW-1185">Reference proteome</keyword>
<evidence type="ECO:0000313" key="3">
    <source>
        <dbReference type="RefSeq" id="XP_006821168.1"/>
    </source>
</evidence>
<proteinExistence type="predicted"/>
<dbReference type="RefSeq" id="XP_006821168.1">
    <property type="nucleotide sequence ID" value="XM_006821105.1"/>
</dbReference>
<dbReference type="GeneID" id="102805244"/>
<reference evidence="3" key="1">
    <citation type="submission" date="2025-08" db="UniProtKB">
        <authorList>
            <consortium name="RefSeq"/>
        </authorList>
    </citation>
    <scope>IDENTIFICATION</scope>
    <source>
        <tissue evidence="3">Testes</tissue>
    </source>
</reference>
<evidence type="ECO:0000313" key="2">
    <source>
        <dbReference type="Proteomes" id="UP000694865"/>
    </source>
</evidence>
<dbReference type="InterPro" id="IPR001660">
    <property type="entry name" value="SAM"/>
</dbReference>
<protein>
    <submittedName>
        <fullName evidence="3">Uncharacterized protein LOC102805244</fullName>
    </submittedName>
</protein>
<dbReference type="Proteomes" id="UP000694865">
    <property type="component" value="Unplaced"/>
</dbReference>
<evidence type="ECO:0000259" key="1">
    <source>
        <dbReference type="PROSITE" id="PS50105"/>
    </source>
</evidence>
<name>A0ABM0MMC7_SACKO</name>
<dbReference type="InterPro" id="IPR013761">
    <property type="entry name" value="SAM/pointed_sf"/>
</dbReference>
<sequence length="184" mass="21322">MANQNIVPCPATMNFMRRAGISHDRAYEYCMVLRQNEIPYLLLSDLPEEYLLNEVNMAYGDMIRMIQAIDMANAWKELFIQIGISEFQSTLYGLKFSSEQITRSVLHNMKEKHLTHLGVNSVGDKQKMLKAAKMYLLMVPCECGIKVSDNQRVLREYQDMLDDNDRRLLQYVSTTIVEEGITQQ</sequence>
<feature type="domain" description="SAM" evidence="1">
    <location>
        <begin position="67"/>
        <end position="138"/>
    </location>
</feature>
<gene>
    <name evidence="3" type="primary">LOC102805244</name>
</gene>
<dbReference type="Gene3D" id="1.10.150.50">
    <property type="entry name" value="Transcription Factor, Ets-1"/>
    <property type="match status" value="2"/>
</dbReference>